<accession>A0A9W8YYR6</accession>
<dbReference type="InterPro" id="IPR004045">
    <property type="entry name" value="Glutathione_S-Trfase_N"/>
</dbReference>
<dbReference type="InterPro" id="IPR040079">
    <property type="entry name" value="Glutathione_S-Trfase"/>
</dbReference>
<dbReference type="PANTHER" id="PTHR44051:SF6">
    <property type="entry name" value="GLUTATHIONE S-TRANSFERASE II"/>
    <property type="match status" value="1"/>
</dbReference>
<name>A0A9W8YYR6_9PEZI</name>
<evidence type="ECO:0000313" key="6">
    <source>
        <dbReference type="Proteomes" id="UP001140453"/>
    </source>
</evidence>
<dbReference type="CDD" id="cd03048">
    <property type="entry name" value="GST_N_Ure2p_like"/>
    <property type="match status" value="1"/>
</dbReference>
<comment type="similarity">
    <text evidence="1 2">Belongs to the GST superfamily.</text>
</comment>
<dbReference type="Gene3D" id="1.20.1050.10">
    <property type="match status" value="1"/>
</dbReference>
<comment type="caution">
    <text evidence="5">The sequence shown here is derived from an EMBL/GenBank/DDBJ whole genome shotgun (WGS) entry which is preliminary data.</text>
</comment>
<evidence type="ECO:0000259" key="3">
    <source>
        <dbReference type="PROSITE" id="PS50404"/>
    </source>
</evidence>
<evidence type="ECO:0000313" key="5">
    <source>
        <dbReference type="EMBL" id="KAJ4393307.1"/>
    </source>
</evidence>
<evidence type="ECO:0000256" key="2">
    <source>
        <dbReference type="RuleBase" id="RU003494"/>
    </source>
</evidence>
<dbReference type="SUPFAM" id="SSF47616">
    <property type="entry name" value="GST C-terminal domain-like"/>
    <property type="match status" value="1"/>
</dbReference>
<dbReference type="InterPro" id="IPR004046">
    <property type="entry name" value="GST_C"/>
</dbReference>
<feature type="domain" description="GST C-terminal" evidence="4">
    <location>
        <begin position="108"/>
        <end position="238"/>
    </location>
</feature>
<dbReference type="SFLD" id="SFLDG00358">
    <property type="entry name" value="Main_(cytGST)"/>
    <property type="match status" value="1"/>
</dbReference>
<dbReference type="InterPro" id="IPR036249">
    <property type="entry name" value="Thioredoxin-like_sf"/>
</dbReference>
<proteinExistence type="inferred from homology"/>
<evidence type="ECO:0000259" key="4">
    <source>
        <dbReference type="PROSITE" id="PS50405"/>
    </source>
</evidence>
<dbReference type="OrthoDB" id="422574at2759"/>
<dbReference type="Pfam" id="PF02798">
    <property type="entry name" value="GST_N"/>
    <property type="match status" value="1"/>
</dbReference>
<dbReference type="Pfam" id="PF00043">
    <property type="entry name" value="GST_C"/>
    <property type="match status" value="1"/>
</dbReference>
<dbReference type="SFLD" id="SFLDG01151">
    <property type="entry name" value="Main.2:_Nu-like"/>
    <property type="match status" value="1"/>
</dbReference>
<feature type="domain" description="GST N-terminal" evidence="3">
    <location>
        <begin position="10"/>
        <end position="101"/>
    </location>
</feature>
<dbReference type="SUPFAM" id="SSF52833">
    <property type="entry name" value="Thioredoxin-like"/>
    <property type="match status" value="1"/>
</dbReference>
<protein>
    <recommendedName>
        <fullName evidence="7">Glutathione S-transferase</fullName>
    </recommendedName>
</protein>
<dbReference type="SFLD" id="SFLDS00019">
    <property type="entry name" value="Glutathione_Transferase_(cytos"/>
    <property type="match status" value="1"/>
</dbReference>
<dbReference type="InterPro" id="IPR010987">
    <property type="entry name" value="Glutathione-S-Trfase_C-like"/>
</dbReference>
<dbReference type="Proteomes" id="UP001140453">
    <property type="component" value="Unassembled WGS sequence"/>
</dbReference>
<dbReference type="EMBL" id="JAPEVB010000002">
    <property type="protein sequence ID" value="KAJ4393307.1"/>
    <property type="molecule type" value="Genomic_DNA"/>
</dbReference>
<evidence type="ECO:0000256" key="1">
    <source>
        <dbReference type="ARBA" id="ARBA00007409"/>
    </source>
</evidence>
<dbReference type="AlphaFoldDB" id="A0A9W8YYR6"/>
<dbReference type="PROSITE" id="PS50405">
    <property type="entry name" value="GST_CTER"/>
    <property type="match status" value="1"/>
</dbReference>
<reference evidence="5" key="1">
    <citation type="submission" date="2022-10" db="EMBL/GenBank/DDBJ databases">
        <title>Tapping the CABI collections for fungal endophytes: first genome assemblies for Collariella, Neodidymelliopsis, Ascochyta clinopodiicola, Didymella pomorum, Didymosphaeria variabile, Neocosmospora piperis and Neocucurbitaria cava.</title>
        <authorList>
            <person name="Hill R."/>
        </authorList>
    </citation>
    <scope>NUCLEOTIDE SEQUENCE</scope>
    <source>
        <strain evidence="5">IMI 355082</strain>
    </source>
</reference>
<dbReference type="InterPro" id="IPR036282">
    <property type="entry name" value="Glutathione-S-Trfase_C_sf"/>
</dbReference>
<dbReference type="PANTHER" id="PTHR44051">
    <property type="entry name" value="GLUTATHIONE S-TRANSFERASE-RELATED"/>
    <property type="match status" value="1"/>
</dbReference>
<dbReference type="Gene3D" id="3.40.30.10">
    <property type="entry name" value="Glutaredoxin"/>
    <property type="match status" value="1"/>
</dbReference>
<gene>
    <name evidence="5" type="ORF">N0V93_002515</name>
</gene>
<organism evidence="5 6">
    <name type="scientific">Gnomoniopsis smithogilvyi</name>
    <dbReference type="NCBI Taxonomy" id="1191159"/>
    <lineage>
        <taxon>Eukaryota</taxon>
        <taxon>Fungi</taxon>
        <taxon>Dikarya</taxon>
        <taxon>Ascomycota</taxon>
        <taxon>Pezizomycotina</taxon>
        <taxon>Sordariomycetes</taxon>
        <taxon>Sordariomycetidae</taxon>
        <taxon>Diaporthales</taxon>
        <taxon>Gnomoniaceae</taxon>
        <taxon>Gnomoniopsis</taxon>
    </lineage>
</organism>
<sequence length="273" mass="30758">MSEPTGLIATEGIELLTLGTPNGYKASIILEELKEAYGDKFPKITYQTINIMKNTQKEPWFIKICPNGRIPALVDHDRNDFAVFEGAAILHYLTKHYDPENKLSFDYNSDDYSVSEQWIAWQHGGVGPMQGQANHFLRFAKEKIPYGIQRYVGESERLYGILNTRLAERDYVAGPGRGKYSIADISLLGWANVAILSGVDLHKLFPNVVAWLDRCLARPGTKRGFAIPQESAFANAAFLKKIEEDPEAKKSYEETTKLLNDAKAQYNYKFASP</sequence>
<evidence type="ECO:0008006" key="7">
    <source>
        <dbReference type="Google" id="ProtNLM"/>
    </source>
</evidence>
<dbReference type="PROSITE" id="PS50404">
    <property type="entry name" value="GST_NTER"/>
    <property type="match status" value="1"/>
</dbReference>
<keyword evidence="6" id="KW-1185">Reference proteome</keyword>